<keyword evidence="2" id="KW-1185">Reference proteome</keyword>
<reference evidence="1 2" key="1">
    <citation type="submission" date="2017-03" db="EMBL/GenBank/DDBJ databases">
        <title>Isolation of Levoglucosan Utilizing Bacteria.</title>
        <authorList>
            <person name="Arya A.S."/>
        </authorList>
    </citation>
    <scope>NUCLEOTIDE SEQUENCE [LARGE SCALE GENOMIC DNA]</scope>
    <source>
        <strain evidence="1 2">MEC069</strain>
    </source>
</reference>
<sequence>MGGWALSYVLSGKAEIQSGEIFLDQTPATSSCLSKVGCYVGEGYLNKRFLGEKTIRQQIMQGLKENRSSFSLQEILDLFELSSSRLDRKLDQISNERWNASAAIGFAHGKRIYSFPWLNTAWIHRLNQRIEHCVTVLKQYGAIVLIPTSHAASLSEIVDSSIPISNR</sequence>
<gene>
    <name evidence="1" type="ORF">B5M42_22080</name>
</gene>
<dbReference type="AlphaFoldDB" id="A0A4Y8PSC1"/>
<comment type="caution">
    <text evidence="1">The sequence shown here is derived from an EMBL/GenBank/DDBJ whole genome shotgun (WGS) entry which is preliminary data.</text>
</comment>
<proteinExistence type="predicted"/>
<evidence type="ECO:0000313" key="2">
    <source>
        <dbReference type="Proteomes" id="UP000298246"/>
    </source>
</evidence>
<dbReference type="EMBL" id="MYFO01000043">
    <property type="protein sequence ID" value="TFE83793.1"/>
    <property type="molecule type" value="Genomic_DNA"/>
</dbReference>
<dbReference type="OrthoDB" id="2650866at2"/>
<organism evidence="1 2">
    <name type="scientific">Paenibacillus athensensis</name>
    <dbReference type="NCBI Taxonomy" id="1967502"/>
    <lineage>
        <taxon>Bacteria</taxon>
        <taxon>Bacillati</taxon>
        <taxon>Bacillota</taxon>
        <taxon>Bacilli</taxon>
        <taxon>Bacillales</taxon>
        <taxon>Paenibacillaceae</taxon>
        <taxon>Paenibacillus</taxon>
    </lineage>
</organism>
<accession>A0A4Y8PSC1</accession>
<dbReference type="Proteomes" id="UP000298246">
    <property type="component" value="Unassembled WGS sequence"/>
</dbReference>
<evidence type="ECO:0000313" key="1">
    <source>
        <dbReference type="EMBL" id="TFE83793.1"/>
    </source>
</evidence>
<name>A0A4Y8PSC1_9BACL</name>
<protein>
    <submittedName>
        <fullName evidence="1">Uncharacterized protein</fullName>
    </submittedName>
</protein>